<protein>
    <submittedName>
        <fullName evidence="2">DUF1080 domain-containing protein</fullName>
    </submittedName>
</protein>
<evidence type="ECO:0000313" key="2">
    <source>
        <dbReference type="EMBL" id="MEF3832146.1"/>
    </source>
</evidence>
<dbReference type="InterPro" id="IPR011989">
    <property type="entry name" value="ARM-like"/>
</dbReference>
<sequence>MKKYYRIVQLFIIIVGLTTSIQAQQHRTLETKVADILAQYPAKSNEHADQLSQKIIDLGPSGVVQFTDMLIPQGQGDDTQTRYALESLAQYCAAPEHNTGRALVEKAFLKAIVRVKNNEVKTFLIRRLNYCATDVSTVLMSSLLSNDKLYAPVIGVLTSIDSEKAGSVLLKAIHHKNAQKEIIKALGVLKYRGALAELTKLAASTDKEIQKEALYTLSKIGAPQSKSILFEAAEKAHFAISNDDATIAYIEYARNLGINGNKGLCKEVCYDIIENTTSENQWHVRSAAYSILRDHFGNEITKALLKEATNTTNKKYRKAIFNEANKGMTSKEIKPWLKVLKKLTNEGKAQLLNSLAHRKEEDVLTKGILPALESKNEALRIEAIKVLAINQNEKAVPVLERLLKNEHSKEELQALYHALQRTINAKDTDVLVANFSTFPKASKKVVLELLRDKRATQHFDFVSKLAAQSNNELQEVAYRTIPSISTAKDVQQLIAMLEVTDKKAYIEKLQTALSFVISKNNNKGSDQLIAAFKSGISKEKLLPIFPVLNSKEGLKLIKDALKSSDIATKKAATNALLLWKSDDVLPYLYDFIREGNGNIEKVFTAYLSKINGSTAPEDQKLLWIRKLTSYAKTNNQTSQLIQTAGKVKTFLSLVFVSNYIDKEVFSQTAMQSAISILLPKPGEKNKFSGDFVRGVVEKIIKGLKGNDSQYIKIDLKEFLSKMPNDEGYVSLFNGKDLSGWEGLVKNPIARAKMSKHALAKAQKTANAQMLRDWFVKDGIIGFKGEGYNNICTIKDYGDFEMLVDWKITNGGDSGIYLRGTPQVQIWDIARTNVGAQVGSGGLYNNQKNEKTPLTVADNPIGEWNTFRIKMVGDRVTVHLNGILVTDNVVLENYWDRKLPIFTKEAIELQAHGEDLGFRNVYVREIHSGDSGLTEEEKKDGFTSLLNGENLDYWIGNKTDYLIEDGVLAVRPKNGGHGNLYTAKEYSDFIFRFEFQLTPGANNGLGIHAPLKGDVAYVGKELQILDNTAPIYKNLKPYQYHGSVYGIIAAKRGALKPIGQWNSQEVIVKGDNIKITLNGTIIVDGNIKEAAKNGTADHQDHPGLKRNKGHIAFLGHGSELQFRKIRIKDLGK</sequence>
<dbReference type="RefSeq" id="WP_303309132.1">
    <property type="nucleotide sequence ID" value="NZ_JAODOP010000001.1"/>
</dbReference>
<organism evidence="2 3">
    <name type="scientific">Flavivirga spongiicola</name>
    <dbReference type="NCBI Taxonomy" id="421621"/>
    <lineage>
        <taxon>Bacteria</taxon>
        <taxon>Pseudomonadati</taxon>
        <taxon>Bacteroidota</taxon>
        <taxon>Flavobacteriia</taxon>
        <taxon>Flavobacteriales</taxon>
        <taxon>Flavobacteriaceae</taxon>
        <taxon>Flavivirga</taxon>
    </lineage>
</organism>
<dbReference type="InterPro" id="IPR016024">
    <property type="entry name" value="ARM-type_fold"/>
</dbReference>
<proteinExistence type="predicted"/>
<gene>
    <name evidence="2" type="ORF">N1F79_03285</name>
</gene>
<dbReference type="SUPFAM" id="SSF48371">
    <property type="entry name" value="ARM repeat"/>
    <property type="match status" value="1"/>
</dbReference>
<dbReference type="Pfam" id="PF13646">
    <property type="entry name" value="HEAT_2"/>
    <property type="match status" value="2"/>
</dbReference>
<keyword evidence="3" id="KW-1185">Reference proteome</keyword>
<dbReference type="Gene3D" id="1.25.10.10">
    <property type="entry name" value="Leucine-rich Repeat Variant"/>
    <property type="match status" value="2"/>
</dbReference>
<dbReference type="EMBL" id="JAODOP010000001">
    <property type="protein sequence ID" value="MEF3832146.1"/>
    <property type="molecule type" value="Genomic_DNA"/>
</dbReference>
<evidence type="ECO:0000259" key="1">
    <source>
        <dbReference type="Pfam" id="PF06439"/>
    </source>
</evidence>
<dbReference type="Pfam" id="PF06439">
    <property type="entry name" value="3keto-disac_hyd"/>
    <property type="match status" value="2"/>
</dbReference>
<feature type="domain" description="3-keto-alpha-glucoside-1,2-lyase/3-keto-2-hydroxy-glucal hydratase" evidence="1">
    <location>
        <begin position="727"/>
        <end position="923"/>
    </location>
</feature>
<dbReference type="InterPro" id="IPR010496">
    <property type="entry name" value="AL/BT2_dom"/>
</dbReference>
<comment type="caution">
    <text evidence="2">The sequence shown here is derived from an EMBL/GenBank/DDBJ whole genome shotgun (WGS) entry which is preliminary data.</text>
</comment>
<name>A0ABU7XN60_9FLAO</name>
<feature type="domain" description="3-keto-alpha-glucoside-1,2-lyase/3-keto-2-hydroxy-glucal hydratase" evidence="1">
    <location>
        <begin position="940"/>
        <end position="1127"/>
    </location>
</feature>
<dbReference type="Gene3D" id="2.60.120.560">
    <property type="entry name" value="Exo-inulinase, domain 1"/>
    <property type="match status" value="2"/>
</dbReference>
<accession>A0ABU7XN60</accession>
<dbReference type="Proteomes" id="UP001337305">
    <property type="component" value="Unassembled WGS sequence"/>
</dbReference>
<reference evidence="2 3" key="1">
    <citation type="submission" date="2022-09" db="EMBL/GenBank/DDBJ databases">
        <title>Genome sequencing of Flavivirga sp. MEBiC05379.</title>
        <authorList>
            <person name="Oh H.-M."/>
            <person name="Kwon K.K."/>
            <person name="Park M.J."/>
            <person name="Yang S.-H."/>
        </authorList>
    </citation>
    <scope>NUCLEOTIDE SEQUENCE [LARGE SCALE GENOMIC DNA]</scope>
    <source>
        <strain evidence="2 3">MEBiC05379</strain>
    </source>
</reference>
<evidence type="ECO:0000313" key="3">
    <source>
        <dbReference type="Proteomes" id="UP001337305"/>
    </source>
</evidence>